<dbReference type="AlphaFoldDB" id="A0A1C4GN67"/>
<feature type="transmembrane region" description="Helical" evidence="1">
    <location>
        <begin position="53"/>
        <end position="74"/>
    </location>
</feature>
<gene>
    <name evidence="2" type="ORF">BTT61001_06299</name>
</gene>
<accession>A0A1C4GN67</accession>
<feature type="transmembrane region" description="Helical" evidence="1">
    <location>
        <begin position="26"/>
        <end position="47"/>
    </location>
</feature>
<reference evidence="2 3" key="1">
    <citation type="submission" date="2016-08" db="EMBL/GenBank/DDBJ databases">
        <authorList>
            <person name="Seilhamer J.J."/>
        </authorList>
    </citation>
    <scope>NUCLEOTIDE SEQUENCE [LARGE SCALE GENOMIC DNA]</scope>
    <source>
        <strain evidence="2 3">IEBC_T61001</strain>
    </source>
</reference>
<dbReference type="Proteomes" id="UP000195991">
    <property type="component" value="Unassembled WGS sequence"/>
</dbReference>
<keyword evidence="1" id="KW-0472">Membrane</keyword>
<proteinExistence type="predicted"/>
<keyword evidence="1" id="KW-0812">Transmembrane</keyword>
<keyword evidence="1" id="KW-1133">Transmembrane helix</keyword>
<protein>
    <submittedName>
        <fullName evidence="2">Uncharacterized protein</fullName>
    </submittedName>
</protein>
<evidence type="ECO:0000313" key="2">
    <source>
        <dbReference type="EMBL" id="SCC69650.1"/>
    </source>
</evidence>
<dbReference type="EMBL" id="FMBI01000062">
    <property type="protein sequence ID" value="SCC69650.1"/>
    <property type="molecule type" value="Genomic_DNA"/>
</dbReference>
<sequence>MNGLDHDKFYLELKKQREKYYRKTKASIIGFLVLGTIIYFYTAIVNWSNMTSFMSLFIKYVIVGILIGCSFLIFKNVMTLIQKRKEIECYKPTHDKD</sequence>
<evidence type="ECO:0000256" key="1">
    <source>
        <dbReference type="SAM" id="Phobius"/>
    </source>
</evidence>
<name>A0A1C4GN67_BACTU</name>
<organism evidence="2 3">
    <name type="scientific">Bacillus thuringiensis</name>
    <dbReference type="NCBI Taxonomy" id="1428"/>
    <lineage>
        <taxon>Bacteria</taxon>
        <taxon>Bacillati</taxon>
        <taxon>Bacillota</taxon>
        <taxon>Bacilli</taxon>
        <taxon>Bacillales</taxon>
        <taxon>Bacillaceae</taxon>
        <taxon>Bacillus</taxon>
        <taxon>Bacillus cereus group</taxon>
    </lineage>
</organism>
<evidence type="ECO:0000313" key="3">
    <source>
        <dbReference type="Proteomes" id="UP000195991"/>
    </source>
</evidence>